<dbReference type="AlphaFoldDB" id="A0A1I7NUN4"/>
<keyword evidence="2" id="KW-1185">Reference proteome</keyword>
<dbReference type="Pfam" id="PF06299">
    <property type="entry name" value="DUF1045"/>
    <property type="match status" value="1"/>
</dbReference>
<dbReference type="InterPro" id="IPR009389">
    <property type="entry name" value="DUF1045"/>
</dbReference>
<dbReference type="STRING" id="429728.SAMN05216456_3383"/>
<organism evidence="1 2">
    <name type="scientific">Devosia crocina</name>
    <dbReference type="NCBI Taxonomy" id="429728"/>
    <lineage>
        <taxon>Bacteria</taxon>
        <taxon>Pseudomonadati</taxon>
        <taxon>Pseudomonadota</taxon>
        <taxon>Alphaproteobacteria</taxon>
        <taxon>Hyphomicrobiales</taxon>
        <taxon>Devosiaceae</taxon>
        <taxon>Devosia</taxon>
    </lineage>
</organism>
<dbReference type="OrthoDB" id="4954742at2"/>
<accession>A0A1I7NUN4</accession>
<evidence type="ECO:0000313" key="1">
    <source>
        <dbReference type="EMBL" id="SFV38376.1"/>
    </source>
</evidence>
<gene>
    <name evidence="1" type="ORF">SAMN05216456_3383</name>
</gene>
<dbReference type="Gene3D" id="3.90.1140.10">
    <property type="entry name" value="Cyclic phosphodiesterase"/>
    <property type="match status" value="1"/>
</dbReference>
<evidence type="ECO:0000313" key="2">
    <source>
        <dbReference type="Proteomes" id="UP000199074"/>
    </source>
</evidence>
<dbReference type="Proteomes" id="UP000199074">
    <property type="component" value="Unassembled WGS sequence"/>
</dbReference>
<name>A0A1I7NUN4_9HYPH</name>
<sequence>MTERFAIYYAPSVNAPLWDRASAWLGRDPSNNELFEGAIAGIDRNRLLNLTQSANRYAFHATIKPPMALASGASLEELRAALGEFARAQQPVPLGQLKVASLDGFLALVPQQENEGLQDFAALVVEQFEPFRAPLSLKDRAQRVARGLTPRQEELLDAYGYPYVFDEFRFHMTLTDRLPEADQREIMVAAQTWFAPDLAEPMLLDRLVLYHEPEAGSLFRRLEDYRLGQ</sequence>
<dbReference type="PIRSF" id="PIRSF033328">
    <property type="entry name" value="Phest_Mll4975"/>
    <property type="match status" value="1"/>
</dbReference>
<proteinExistence type="predicted"/>
<dbReference type="EMBL" id="FPCK01000004">
    <property type="protein sequence ID" value="SFV38376.1"/>
    <property type="molecule type" value="Genomic_DNA"/>
</dbReference>
<dbReference type="RefSeq" id="WP_092426618.1">
    <property type="nucleotide sequence ID" value="NZ_FPCK01000004.1"/>
</dbReference>
<reference evidence="1 2" key="1">
    <citation type="submission" date="2016-10" db="EMBL/GenBank/DDBJ databases">
        <authorList>
            <person name="de Groot N.N."/>
        </authorList>
    </citation>
    <scope>NUCLEOTIDE SEQUENCE [LARGE SCALE GENOMIC DNA]</scope>
    <source>
        <strain evidence="1 2">IPL20</strain>
    </source>
</reference>
<protein>
    <submittedName>
        <fullName evidence="1">Putative phosphonate metabolism protein</fullName>
    </submittedName>
</protein>